<protein>
    <submittedName>
        <fullName evidence="3">Uncharacterized protein DUF4395</fullName>
    </submittedName>
</protein>
<keyword evidence="1" id="KW-1133">Transmembrane helix</keyword>
<keyword evidence="4" id="KW-1185">Reference proteome</keyword>
<dbReference type="InterPro" id="IPR025508">
    <property type="entry name" value="DUF4395"/>
</dbReference>
<feature type="domain" description="DUF4395" evidence="2">
    <location>
        <begin position="12"/>
        <end position="135"/>
    </location>
</feature>
<organism evidence="3 4">
    <name type="scientific">Paracandidimonas soli</name>
    <dbReference type="NCBI Taxonomy" id="1917182"/>
    <lineage>
        <taxon>Bacteria</taxon>
        <taxon>Pseudomonadati</taxon>
        <taxon>Pseudomonadota</taxon>
        <taxon>Betaproteobacteria</taxon>
        <taxon>Burkholderiales</taxon>
        <taxon>Alcaligenaceae</taxon>
        <taxon>Paracandidimonas</taxon>
    </lineage>
</organism>
<evidence type="ECO:0000313" key="3">
    <source>
        <dbReference type="EMBL" id="TCV01483.1"/>
    </source>
</evidence>
<dbReference type="AlphaFoldDB" id="A0A4R3VCD7"/>
<accession>A0A4R3VCD7</accession>
<feature type="transmembrane region" description="Helical" evidence="1">
    <location>
        <begin position="81"/>
        <end position="99"/>
    </location>
</feature>
<name>A0A4R3VCD7_9BURK</name>
<dbReference type="Proteomes" id="UP000294692">
    <property type="component" value="Unassembled WGS sequence"/>
</dbReference>
<evidence type="ECO:0000256" key="1">
    <source>
        <dbReference type="SAM" id="Phobius"/>
    </source>
</evidence>
<dbReference type="Pfam" id="PF14340">
    <property type="entry name" value="DUF4395"/>
    <property type="match status" value="1"/>
</dbReference>
<sequence length="142" mass="16231">MLRFDLPPVWSNVTRWEAFVNFAVCGASLLVTPWLMVIPLVQGFVRGFLGHYKCPAHRVWARLFESRGWGGKKENAGAKMFANKILFIASLVSVMAYALGSDFWKIPCIVLMVFTTLEWAFSFCAACSVYGLWYRWFPPRHG</sequence>
<keyword evidence="1" id="KW-0472">Membrane</keyword>
<keyword evidence="1" id="KW-0812">Transmembrane</keyword>
<dbReference type="OrthoDB" id="9180726at2"/>
<reference evidence="3 4" key="1">
    <citation type="submission" date="2019-03" db="EMBL/GenBank/DDBJ databases">
        <title>Genomic Encyclopedia of Type Strains, Phase IV (KMG-IV): sequencing the most valuable type-strain genomes for metagenomic binning, comparative biology and taxonomic classification.</title>
        <authorList>
            <person name="Goeker M."/>
        </authorList>
    </citation>
    <scope>NUCLEOTIDE SEQUENCE [LARGE SCALE GENOMIC DNA]</scope>
    <source>
        <strain evidence="3 4">DSM 100048</strain>
    </source>
</reference>
<dbReference type="EMBL" id="SMBX01000002">
    <property type="protein sequence ID" value="TCV01483.1"/>
    <property type="molecule type" value="Genomic_DNA"/>
</dbReference>
<evidence type="ECO:0000259" key="2">
    <source>
        <dbReference type="Pfam" id="PF14340"/>
    </source>
</evidence>
<evidence type="ECO:0000313" key="4">
    <source>
        <dbReference type="Proteomes" id="UP000294692"/>
    </source>
</evidence>
<dbReference type="RefSeq" id="WP_132474039.1">
    <property type="nucleotide sequence ID" value="NZ_JBEBWM010000040.1"/>
</dbReference>
<feature type="transmembrane region" description="Helical" evidence="1">
    <location>
        <begin position="119"/>
        <end position="137"/>
    </location>
</feature>
<feature type="transmembrane region" description="Helical" evidence="1">
    <location>
        <begin position="20"/>
        <end position="41"/>
    </location>
</feature>
<proteinExistence type="predicted"/>
<comment type="caution">
    <text evidence="3">The sequence shown here is derived from an EMBL/GenBank/DDBJ whole genome shotgun (WGS) entry which is preliminary data.</text>
</comment>
<gene>
    <name evidence="3" type="ORF">EV686_102195</name>
</gene>